<evidence type="ECO:0000313" key="3">
    <source>
        <dbReference type="Proteomes" id="UP001233999"/>
    </source>
</evidence>
<gene>
    <name evidence="2" type="ORF">L9F63_011426</name>
</gene>
<evidence type="ECO:0000256" key="1">
    <source>
        <dbReference type="SAM" id="SignalP"/>
    </source>
</evidence>
<organism evidence="2 3">
    <name type="scientific">Diploptera punctata</name>
    <name type="common">Pacific beetle cockroach</name>
    <dbReference type="NCBI Taxonomy" id="6984"/>
    <lineage>
        <taxon>Eukaryota</taxon>
        <taxon>Metazoa</taxon>
        <taxon>Ecdysozoa</taxon>
        <taxon>Arthropoda</taxon>
        <taxon>Hexapoda</taxon>
        <taxon>Insecta</taxon>
        <taxon>Pterygota</taxon>
        <taxon>Neoptera</taxon>
        <taxon>Polyneoptera</taxon>
        <taxon>Dictyoptera</taxon>
        <taxon>Blattodea</taxon>
        <taxon>Blaberoidea</taxon>
        <taxon>Blaberidae</taxon>
        <taxon>Diplopterinae</taxon>
        <taxon>Diploptera</taxon>
    </lineage>
</organism>
<reference evidence="2" key="1">
    <citation type="journal article" date="2023" name="IScience">
        <title>Live-bearing cockroach genome reveals convergent evolutionary mechanisms linked to viviparity in insects and beyond.</title>
        <authorList>
            <person name="Fouks B."/>
            <person name="Harrison M.C."/>
            <person name="Mikhailova A.A."/>
            <person name="Marchal E."/>
            <person name="English S."/>
            <person name="Carruthers M."/>
            <person name="Jennings E.C."/>
            <person name="Chiamaka E.L."/>
            <person name="Frigard R.A."/>
            <person name="Pippel M."/>
            <person name="Attardo G.M."/>
            <person name="Benoit J.B."/>
            <person name="Bornberg-Bauer E."/>
            <person name="Tobe S.S."/>
        </authorList>
    </citation>
    <scope>NUCLEOTIDE SEQUENCE</scope>
    <source>
        <strain evidence="2">Stay&amp;Tobe</strain>
    </source>
</reference>
<dbReference type="EMBL" id="JASPKZ010001587">
    <property type="protein sequence ID" value="KAJ9597716.1"/>
    <property type="molecule type" value="Genomic_DNA"/>
</dbReference>
<sequence>MKTNGVVTLLLCIMFGQKGKSEEHVLCTREGICPEGWTCSKHGRCLHNNPEVMACSKETPCPTGTYCYYQHGYCVNVWFGIDTSDMEQKIEDS</sequence>
<feature type="signal peptide" evidence="1">
    <location>
        <begin position="1"/>
        <end position="21"/>
    </location>
</feature>
<feature type="non-terminal residue" evidence="2">
    <location>
        <position position="93"/>
    </location>
</feature>
<feature type="chain" id="PRO_5042102360" evidence="1">
    <location>
        <begin position="22"/>
        <end position="93"/>
    </location>
</feature>
<proteinExistence type="predicted"/>
<keyword evidence="3" id="KW-1185">Reference proteome</keyword>
<dbReference type="Proteomes" id="UP001233999">
    <property type="component" value="Unassembled WGS sequence"/>
</dbReference>
<evidence type="ECO:0000313" key="2">
    <source>
        <dbReference type="EMBL" id="KAJ9597716.1"/>
    </source>
</evidence>
<accession>A0AAD8EPJ7</accession>
<comment type="caution">
    <text evidence="2">The sequence shown here is derived from an EMBL/GenBank/DDBJ whole genome shotgun (WGS) entry which is preliminary data.</text>
</comment>
<keyword evidence="1" id="KW-0732">Signal</keyword>
<protein>
    <submittedName>
        <fullName evidence="2">Uncharacterized protein</fullName>
    </submittedName>
</protein>
<dbReference type="AlphaFoldDB" id="A0AAD8EPJ7"/>
<reference evidence="2" key="2">
    <citation type="submission" date="2023-05" db="EMBL/GenBank/DDBJ databases">
        <authorList>
            <person name="Fouks B."/>
        </authorList>
    </citation>
    <scope>NUCLEOTIDE SEQUENCE</scope>
    <source>
        <strain evidence="2">Stay&amp;Tobe</strain>
        <tissue evidence="2">Testes</tissue>
    </source>
</reference>
<name>A0AAD8EPJ7_DIPPU</name>